<dbReference type="AlphaFoldDB" id="A0A4Y2N7P9"/>
<proteinExistence type="predicted"/>
<dbReference type="EMBL" id="BGPR01126683">
    <property type="protein sequence ID" value="GBN35331.1"/>
    <property type="molecule type" value="Genomic_DNA"/>
</dbReference>
<accession>A0A4Y2N7P9</accession>
<name>A0A4Y2N7P9_ARAVE</name>
<dbReference type="Gene3D" id="3.30.420.10">
    <property type="entry name" value="Ribonuclease H-like superfamily/Ribonuclease H"/>
    <property type="match status" value="1"/>
</dbReference>
<comment type="caution">
    <text evidence="1">The sequence shown here is derived from an EMBL/GenBank/DDBJ whole genome shotgun (WGS) entry which is preliminary data.</text>
</comment>
<evidence type="ECO:0000313" key="1">
    <source>
        <dbReference type="EMBL" id="GBN35331.1"/>
    </source>
</evidence>
<evidence type="ECO:0000313" key="2">
    <source>
        <dbReference type="Proteomes" id="UP000499080"/>
    </source>
</evidence>
<keyword evidence="2" id="KW-1185">Reference proteome</keyword>
<dbReference type="Proteomes" id="UP000499080">
    <property type="component" value="Unassembled WGS sequence"/>
</dbReference>
<sequence>MRRCAQQLLQRFRWEMVDHFAYSSDLTPSDYQLLQHPKRFLAKQYFPSDDDVQTDGCHSLALLSGGGLFDTGVQKLVSRYDICFSSGDSYVER</sequence>
<protein>
    <submittedName>
        <fullName evidence="1">Uncharacterized protein</fullName>
    </submittedName>
</protein>
<gene>
    <name evidence="1" type="ORF">AVEN_17701_1</name>
</gene>
<dbReference type="InterPro" id="IPR036397">
    <property type="entry name" value="RNaseH_sf"/>
</dbReference>
<dbReference type="GO" id="GO:0003676">
    <property type="term" value="F:nucleic acid binding"/>
    <property type="evidence" value="ECO:0007669"/>
    <property type="project" value="InterPro"/>
</dbReference>
<organism evidence="1 2">
    <name type="scientific">Araneus ventricosus</name>
    <name type="common">Orbweaver spider</name>
    <name type="synonym">Epeira ventricosa</name>
    <dbReference type="NCBI Taxonomy" id="182803"/>
    <lineage>
        <taxon>Eukaryota</taxon>
        <taxon>Metazoa</taxon>
        <taxon>Ecdysozoa</taxon>
        <taxon>Arthropoda</taxon>
        <taxon>Chelicerata</taxon>
        <taxon>Arachnida</taxon>
        <taxon>Araneae</taxon>
        <taxon>Araneomorphae</taxon>
        <taxon>Entelegynae</taxon>
        <taxon>Araneoidea</taxon>
        <taxon>Araneidae</taxon>
        <taxon>Araneus</taxon>
    </lineage>
</organism>
<reference evidence="1 2" key="1">
    <citation type="journal article" date="2019" name="Sci. Rep.">
        <title>Orb-weaving spider Araneus ventricosus genome elucidates the spidroin gene catalogue.</title>
        <authorList>
            <person name="Kono N."/>
            <person name="Nakamura H."/>
            <person name="Ohtoshi R."/>
            <person name="Moran D.A.P."/>
            <person name="Shinohara A."/>
            <person name="Yoshida Y."/>
            <person name="Fujiwara M."/>
            <person name="Mori M."/>
            <person name="Tomita M."/>
            <person name="Arakawa K."/>
        </authorList>
    </citation>
    <scope>NUCLEOTIDE SEQUENCE [LARGE SCALE GENOMIC DNA]</scope>
</reference>